<name>A0A1G2CH96_9BACT</name>
<reference evidence="2 3" key="1">
    <citation type="journal article" date="2016" name="Nat. Commun.">
        <title>Thousands of microbial genomes shed light on interconnected biogeochemical processes in an aquifer system.</title>
        <authorList>
            <person name="Anantharaman K."/>
            <person name="Brown C.T."/>
            <person name="Hug L.A."/>
            <person name="Sharon I."/>
            <person name="Castelle C.J."/>
            <person name="Probst A.J."/>
            <person name="Thomas B.C."/>
            <person name="Singh A."/>
            <person name="Wilkins M.J."/>
            <person name="Karaoz U."/>
            <person name="Brodie E.L."/>
            <person name="Williams K.H."/>
            <person name="Hubbard S.S."/>
            <person name="Banfield J.F."/>
        </authorList>
    </citation>
    <scope>NUCLEOTIDE SEQUENCE [LARGE SCALE GENOMIC DNA]</scope>
</reference>
<sequence>MVAMAAAFIAAVVVYAVRNQQGPAGWSIAKKFRVLAGGVIAFRLLYALVLTVLQYYIWSDNSFTRLLTRAPLPEHIPFTPLTTAFSFLFDNRIGYFLFFSWGRFWLGHVIAIVVALAFLWFFRRLQKHKDRFFEEGEVELGFAAALIVGWPNFVIFVPLLFVSIVVISLVRRLYYKRFYTTFGAPFLLAAFLTLAFGNSLLEALDLGVLRI</sequence>
<gene>
    <name evidence="2" type="ORF">A3A43_02710</name>
</gene>
<organism evidence="2 3">
    <name type="scientific">Candidatus Liptonbacteria bacterium RIFCSPLOWO2_01_FULL_56_20</name>
    <dbReference type="NCBI Taxonomy" id="1798652"/>
    <lineage>
        <taxon>Bacteria</taxon>
        <taxon>Candidatus Liptoniibacteriota</taxon>
    </lineage>
</organism>
<feature type="transmembrane region" description="Helical" evidence="1">
    <location>
        <begin position="104"/>
        <end position="122"/>
    </location>
</feature>
<accession>A0A1G2CH96</accession>
<dbReference type="AlphaFoldDB" id="A0A1G2CH96"/>
<evidence type="ECO:0000313" key="3">
    <source>
        <dbReference type="Proteomes" id="UP000178495"/>
    </source>
</evidence>
<proteinExistence type="predicted"/>
<evidence type="ECO:0000256" key="1">
    <source>
        <dbReference type="SAM" id="Phobius"/>
    </source>
</evidence>
<dbReference type="EMBL" id="MHLC01000027">
    <property type="protein sequence ID" value="OGZ00765.1"/>
    <property type="molecule type" value="Genomic_DNA"/>
</dbReference>
<evidence type="ECO:0000313" key="2">
    <source>
        <dbReference type="EMBL" id="OGZ00765.1"/>
    </source>
</evidence>
<feature type="transmembrane region" description="Helical" evidence="1">
    <location>
        <begin position="32"/>
        <end position="57"/>
    </location>
</feature>
<feature type="transmembrane region" description="Helical" evidence="1">
    <location>
        <begin position="142"/>
        <end position="170"/>
    </location>
</feature>
<keyword evidence="1" id="KW-0812">Transmembrane</keyword>
<keyword evidence="1" id="KW-0472">Membrane</keyword>
<comment type="caution">
    <text evidence="2">The sequence shown here is derived from an EMBL/GenBank/DDBJ whole genome shotgun (WGS) entry which is preliminary data.</text>
</comment>
<protein>
    <submittedName>
        <fullName evidence="2">Uncharacterized protein</fullName>
    </submittedName>
</protein>
<feature type="transmembrane region" description="Helical" evidence="1">
    <location>
        <begin position="182"/>
        <end position="201"/>
    </location>
</feature>
<dbReference type="Proteomes" id="UP000178495">
    <property type="component" value="Unassembled WGS sequence"/>
</dbReference>
<keyword evidence="1" id="KW-1133">Transmembrane helix</keyword>